<evidence type="ECO:0000256" key="3">
    <source>
        <dbReference type="ARBA" id="ARBA00022679"/>
    </source>
</evidence>
<dbReference type="NCBIfam" id="NF002904">
    <property type="entry name" value="PRK03512.1"/>
    <property type="match status" value="1"/>
</dbReference>
<evidence type="ECO:0000256" key="6">
    <source>
        <dbReference type="ARBA" id="ARBA00022977"/>
    </source>
</evidence>
<evidence type="ECO:0000256" key="4">
    <source>
        <dbReference type="ARBA" id="ARBA00022723"/>
    </source>
</evidence>
<evidence type="ECO:0000313" key="14">
    <source>
        <dbReference type="Proteomes" id="UP001149821"/>
    </source>
</evidence>
<protein>
    <recommendedName>
        <fullName evidence="10">Thiamine-phosphate synthase</fullName>
        <ecNumber evidence="10">2.5.1.3</ecNumber>
    </recommendedName>
    <alternativeName>
        <fullName evidence="10">Thiamine-phosphate pyrophosphorylase</fullName>
    </alternativeName>
</protein>
<comment type="cofactor">
    <cofactor evidence="1">
        <name>Mg(2+)</name>
        <dbReference type="ChEBI" id="CHEBI:18420"/>
    </cofactor>
</comment>
<comment type="pathway">
    <text evidence="2 11">Cofactor biosynthesis; thiamine diphosphate biosynthesis; thiamine phosphate from 4-amino-2-methyl-5-diphosphomethylpyrimidine and 4-methyl-5-(2-phosphoethyl)-thiazole: step 1/1.</text>
</comment>
<evidence type="ECO:0000313" key="13">
    <source>
        <dbReference type="EMBL" id="MDD1783509.1"/>
    </source>
</evidence>
<comment type="catalytic activity">
    <reaction evidence="9 10">
        <text>2-[(2R,5Z)-2-carboxy-4-methylthiazol-5(2H)-ylidene]ethyl phosphate + 4-amino-2-methyl-5-(diphosphooxymethyl)pyrimidine + 2 H(+) = thiamine phosphate + CO2 + diphosphate</text>
        <dbReference type="Rhea" id="RHEA:47844"/>
        <dbReference type="ChEBI" id="CHEBI:15378"/>
        <dbReference type="ChEBI" id="CHEBI:16526"/>
        <dbReference type="ChEBI" id="CHEBI:33019"/>
        <dbReference type="ChEBI" id="CHEBI:37575"/>
        <dbReference type="ChEBI" id="CHEBI:57841"/>
        <dbReference type="ChEBI" id="CHEBI:62899"/>
        <dbReference type="EC" id="2.5.1.3"/>
    </reaction>
</comment>
<reference evidence="13" key="1">
    <citation type="submission" date="2021-12" db="EMBL/GenBank/DDBJ databases">
        <title>Enterovibrio ZSDZ35 sp. nov. and Enterovibrio ZSDZ42 sp. nov., isolated from coastal seawater in Qingdao.</title>
        <authorList>
            <person name="Zhang P."/>
        </authorList>
    </citation>
    <scope>NUCLEOTIDE SEQUENCE</scope>
    <source>
        <strain evidence="13">ZSDZ35</strain>
    </source>
</reference>
<keyword evidence="5" id="KW-0460">Magnesium</keyword>
<evidence type="ECO:0000256" key="8">
    <source>
        <dbReference type="ARBA" id="ARBA00047851"/>
    </source>
</evidence>
<evidence type="ECO:0000256" key="9">
    <source>
        <dbReference type="ARBA" id="ARBA00047883"/>
    </source>
</evidence>
<comment type="catalytic activity">
    <reaction evidence="8 10">
        <text>2-(2-carboxy-4-methylthiazol-5-yl)ethyl phosphate + 4-amino-2-methyl-5-(diphosphooxymethyl)pyrimidine + 2 H(+) = thiamine phosphate + CO2 + diphosphate</text>
        <dbReference type="Rhea" id="RHEA:47848"/>
        <dbReference type="ChEBI" id="CHEBI:15378"/>
        <dbReference type="ChEBI" id="CHEBI:16526"/>
        <dbReference type="ChEBI" id="CHEBI:33019"/>
        <dbReference type="ChEBI" id="CHEBI:37575"/>
        <dbReference type="ChEBI" id="CHEBI:57841"/>
        <dbReference type="ChEBI" id="CHEBI:62890"/>
        <dbReference type="EC" id="2.5.1.3"/>
    </reaction>
</comment>
<evidence type="ECO:0000256" key="2">
    <source>
        <dbReference type="ARBA" id="ARBA00005165"/>
    </source>
</evidence>
<gene>
    <name evidence="13" type="primary">thiE</name>
    <name evidence="13" type="ORF">LRP49_20250</name>
</gene>
<dbReference type="PANTHER" id="PTHR20857:SF15">
    <property type="entry name" value="THIAMINE-PHOSPHATE SYNTHASE"/>
    <property type="match status" value="1"/>
</dbReference>
<keyword evidence="6 10" id="KW-0784">Thiamine biosynthesis</keyword>
<dbReference type="CDD" id="cd00564">
    <property type="entry name" value="TMP_TenI"/>
    <property type="match status" value="1"/>
</dbReference>
<accession>A0ABT5QSF3</accession>
<dbReference type="InterPro" id="IPR034291">
    <property type="entry name" value="TMP_synthase"/>
</dbReference>
<dbReference type="NCBIfam" id="TIGR00693">
    <property type="entry name" value="thiE"/>
    <property type="match status" value="1"/>
</dbReference>
<comment type="catalytic activity">
    <reaction evidence="7 10">
        <text>4-methyl-5-(2-phosphooxyethyl)-thiazole + 4-amino-2-methyl-5-(diphosphooxymethyl)pyrimidine + H(+) = thiamine phosphate + diphosphate</text>
        <dbReference type="Rhea" id="RHEA:22328"/>
        <dbReference type="ChEBI" id="CHEBI:15378"/>
        <dbReference type="ChEBI" id="CHEBI:33019"/>
        <dbReference type="ChEBI" id="CHEBI:37575"/>
        <dbReference type="ChEBI" id="CHEBI:57841"/>
        <dbReference type="ChEBI" id="CHEBI:58296"/>
        <dbReference type="EC" id="2.5.1.3"/>
    </reaction>
</comment>
<dbReference type="Pfam" id="PF02581">
    <property type="entry name" value="TMP-TENI"/>
    <property type="match status" value="1"/>
</dbReference>
<evidence type="ECO:0000256" key="5">
    <source>
        <dbReference type="ARBA" id="ARBA00022842"/>
    </source>
</evidence>
<dbReference type="InterPro" id="IPR022998">
    <property type="entry name" value="ThiamineP_synth_TenI"/>
</dbReference>
<keyword evidence="14" id="KW-1185">Reference proteome</keyword>
<sequence>MKPSLSFARMEGGIGPLYPVVDDVALLKRLLAFGVKTVQLRVKDAEHPQLDAMIQEAVKCGKLCDAQVFINDHWQKALAAGAYGIHLGQDDLKTADLAAIANAGGRLGVSTRTANELDLALAINPSYVAIGHIFPTPTKQMPTPPQGVAQLAKHLKTVNGQVPTVAIGGLDLSVVSEVWQTGVDAVAVVRAVTQSCDLAATLQSFADILNEEARHGEATAL</sequence>
<evidence type="ECO:0000256" key="1">
    <source>
        <dbReference type="ARBA" id="ARBA00001946"/>
    </source>
</evidence>
<dbReference type="EC" id="2.5.1.3" evidence="10"/>
<comment type="caution">
    <text evidence="13">The sequence shown here is derived from an EMBL/GenBank/DDBJ whole genome shotgun (WGS) entry which is preliminary data.</text>
</comment>
<organism evidence="13 14">
    <name type="scientific">Enterovibrio qingdaonensis</name>
    <dbReference type="NCBI Taxonomy" id="2899818"/>
    <lineage>
        <taxon>Bacteria</taxon>
        <taxon>Pseudomonadati</taxon>
        <taxon>Pseudomonadota</taxon>
        <taxon>Gammaproteobacteria</taxon>
        <taxon>Vibrionales</taxon>
        <taxon>Vibrionaceae</taxon>
        <taxon>Enterovibrio</taxon>
    </lineage>
</organism>
<dbReference type="RefSeq" id="WP_274144421.1">
    <property type="nucleotide sequence ID" value="NZ_JAJUBB010000020.1"/>
</dbReference>
<comment type="similarity">
    <text evidence="10">Belongs to the thiamine-phosphate synthase family.</text>
</comment>
<keyword evidence="3 10" id="KW-0808">Transferase</keyword>
<evidence type="ECO:0000256" key="11">
    <source>
        <dbReference type="RuleBase" id="RU004253"/>
    </source>
</evidence>
<proteinExistence type="inferred from homology"/>
<dbReference type="InterPro" id="IPR013785">
    <property type="entry name" value="Aldolase_TIM"/>
</dbReference>
<evidence type="ECO:0000259" key="12">
    <source>
        <dbReference type="Pfam" id="PF02581"/>
    </source>
</evidence>
<dbReference type="GO" id="GO:0004789">
    <property type="term" value="F:thiamine-phosphate diphosphorylase activity"/>
    <property type="evidence" value="ECO:0007669"/>
    <property type="project" value="UniProtKB-EC"/>
</dbReference>
<name>A0ABT5QSF3_9GAMM</name>
<evidence type="ECO:0000256" key="10">
    <source>
        <dbReference type="RuleBase" id="RU003826"/>
    </source>
</evidence>
<dbReference type="InterPro" id="IPR036206">
    <property type="entry name" value="ThiamineP_synth_sf"/>
</dbReference>
<evidence type="ECO:0000256" key="7">
    <source>
        <dbReference type="ARBA" id="ARBA00047334"/>
    </source>
</evidence>
<feature type="domain" description="Thiamine phosphate synthase/TenI" evidence="12">
    <location>
        <begin position="23"/>
        <end position="192"/>
    </location>
</feature>
<dbReference type="EMBL" id="JAJUBB010000020">
    <property type="protein sequence ID" value="MDD1783509.1"/>
    <property type="molecule type" value="Genomic_DNA"/>
</dbReference>
<dbReference type="Gene3D" id="3.20.20.70">
    <property type="entry name" value="Aldolase class I"/>
    <property type="match status" value="1"/>
</dbReference>
<keyword evidence="4" id="KW-0479">Metal-binding</keyword>
<dbReference type="SUPFAM" id="SSF51391">
    <property type="entry name" value="Thiamin phosphate synthase"/>
    <property type="match status" value="1"/>
</dbReference>
<dbReference type="PANTHER" id="PTHR20857">
    <property type="entry name" value="THIAMINE-PHOSPHATE PYROPHOSPHORYLASE"/>
    <property type="match status" value="1"/>
</dbReference>
<dbReference type="Proteomes" id="UP001149821">
    <property type="component" value="Unassembled WGS sequence"/>
</dbReference>